<dbReference type="AlphaFoldDB" id="A0A7S4V8Y7"/>
<evidence type="ECO:0000256" key="6">
    <source>
        <dbReference type="SAM" id="MobiDB-lite"/>
    </source>
</evidence>
<keyword evidence="5" id="KW-0808">Transferase</keyword>
<keyword evidence="2 4" id="KW-0547">Nucleotide-binding</keyword>
<dbReference type="Pfam" id="PF00069">
    <property type="entry name" value="Pkinase"/>
    <property type="match status" value="1"/>
</dbReference>
<name>A0A7S4V8Y7_9DINO</name>
<dbReference type="InterPro" id="IPR017441">
    <property type="entry name" value="Protein_kinase_ATP_BS"/>
</dbReference>
<keyword evidence="5" id="KW-0723">Serine/threonine-protein kinase</keyword>
<dbReference type="GO" id="GO:0004674">
    <property type="term" value="F:protein serine/threonine kinase activity"/>
    <property type="evidence" value="ECO:0007669"/>
    <property type="project" value="UniProtKB-KW"/>
</dbReference>
<dbReference type="FunFam" id="1.10.510.10:FF:000571">
    <property type="entry name" value="Maternal embryonic leucine zipper kinase"/>
    <property type="match status" value="1"/>
</dbReference>
<gene>
    <name evidence="9" type="ORF">AMON00008_LOCUS27046</name>
</gene>
<keyword evidence="5" id="KW-0418">Kinase</keyword>
<evidence type="ECO:0000256" key="2">
    <source>
        <dbReference type="ARBA" id="ARBA00022741"/>
    </source>
</evidence>
<dbReference type="PROSITE" id="PS00108">
    <property type="entry name" value="PROTEIN_KINASE_ST"/>
    <property type="match status" value="1"/>
</dbReference>
<feature type="region of interest" description="Disordered" evidence="6">
    <location>
        <begin position="309"/>
        <end position="346"/>
    </location>
</feature>
<evidence type="ECO:0000256" key="1">
    <source>
        <dbReference type="ARBA" id="ARBA00011245"/>
    </source>
</evidence>
<dbReference type="InterPro" id="IPR011009">
    <property type="entry name" value="Kinase-like_dom_sf"/>
</dbReference>
<dbReference type="InterPro" id="IPR000719">
    <property type="entry name" value="Prot_kinase_dom"/>
</dbReference>
<dbReference type="CDD" id="cd05117">
    <property type="entry name" value="STKc_CAMK"/>
    <property type="match status" value="1"/>
</dbReference>
<dbReference type="SUPFAM" id="SSF56112">
    <property type="entry name" value="Protein kinase-like (PK-like)"/>
    <property type="match status" value="1"/>
</dbReference>
<feature type="domain" description="Protein kinase" evidence="8">
    <location>
        <begin position="45"/>
        <end position="304"/>
    </location>
</feature>
<accession>A0A7S4V8Y7</accession>
<organism evidence="9">
    <name type="scientific">Alexandrium monilatum</name>
    <dbReference type="NCBI Taxonomy" id="311494"/>
    <lineage>
        <taxon>Eukaryota</taxon>
        <taxon>Sar</taxon>
        <taxon>Alveolata</taxon>
        <taxon>Dinophyceae</taxon>
        <taxon>Gonyaulacales</taxon>
        <taxon>Pyrocystaceae</taxon>
        <taxon>Alexandrium</taxon>
    </lineage>
</organism>
<evidence type="ECO:0000259" key="8">
    <source>
        <dbReference type="PROSITE" id="PS50011"/>
    </source>
</evidence>
<sequence length="346" mass="37428">MASAAWRLLRWPLAPGGAALAAVTAPWGRRQEAACEGCHGGLAAYDLGATLGRGAFATVRLATRRETGEAFALKLVSKARTPQDLHQNEVQVLRAAGSHRHIAKLVDHFESERAWAVVLEFAAGGEVFEHICEQGAYSERTAATVVRQVAEALRHLHARGIVHRDLKPENLLLSSREGPANVLLCDFGLARFVGLGVDPPTCRAGTPGYMAPEVLTAGPVGPQVDVWSLGVIMFILLSGYHPFNPDGSLDEASVERKIVSGQWDFNSEIWGCVSNEARELIKQMLHPDPACRMKISKLLESPWVTGDQAAAGGPASDLHDVRRGRLRRDRGGGAAQDARQARPLRR</sequence>
<evidence type="ECO:0000256" key="4">
    <source>
        <dbReference type="PROSITE-ProRule" id="PRU10141"/>
    </source>
</evidence>
<feature type="binding site" evidence="4">
    <location>
        <position position="74"/>
    </location>
    <ligand>
        <name>ATP</name>
        <dbReference type="ChEBI" id="CHEBI:30616"/>
    </ligand>
</feature>
<reference evidence="9" key="1">
    <citation type="submission" date="2021-01" db="EMBL/GenBank/DDBJ databases">
        <authorList>
            <person name="Corre E."/>
            <person name="Pelletier E."/>
            <person name="Niang G."/>
            <person name="Scheremetjew M."/>
            <person name="Finn R."/>
            <person name="Kale V."/>
            <person name="Holt S."/>
            <person name="Cochrane G."/>
            <person name="Meng A."/>
            <person name="Brown T."/>
            <person name="Cohen L."/>
        </authorList>
    </citation>
    <scope>NUCLEOTIDE SEQUENCE</scope>
    <source>
        <strain evidence="9">CCMP3105</strain>
    </source>
</reference>
<keyword evidence="7" id="KW-0732">Signal</keyword>
<comment type="similarity">
    <text evidence="5">Belongs to the protein kinase superfamily.</text>
</comment>
<dbReference type="PANTHER" id="PTHR24347">
    <property type="entry name" value="SERINE/THREONINE-PROTEIN KINASE"/>
    <property type="match status" value="1"/>
</dbReference>
<dbReference type="Gene3D" id="1.10.510.10">
    <property type="entry name" value="Transferase(Phosphotransferase) domain 1"/>
    <property type="match status" value="1"/>
</dbReference>
<keyword evidence="3 4" id="KW-0067">ATP-binding</keyword>
<dbReference type="PROSITE" id="PS00107">
    <property type="entry name" value="PROTEIN_KINASE_ATP"/>
    <property type="match status" value="1"/>
</dbReference>
<dbReference type="EMBL" id="HBNR01039099">
    <property type="protein sequence ID" value="CAE4596810.1"/>
    <property type="molecule type" value="Transcribed_RNA"/>
</dbReference>
<feature type="signal peptide" evidence="7">
    <location>
        <begin position="1"/>
        <end position="21"/>
    </location>
</feature>
<dbReference type="Gene3D" id="3.30.200.20">
    <property type="entry name" value="Phosphorylase Kinase, domain 1"/>
    <property type="match status" value="1"/>
</dbReference>
<comment type="subunit">
    <text evidence="1">Monomer.</text>
</comment>
<evidence type="ECO:0000256" key="3">
    <source>
        <dbReference type="ARBA" id="ARBA00022840"/>
    </source>
</evidence>
<evidence type="ECO:0000256" key="5">
    <source>
        <dbReference type="RuleBase" id="RU000304"/>
    </source>
</evidence>
<dbReference type="SMART" id="SM00220">
    <property type="entry name" value="S_TKc"/>
    <property type="match status" value="1"/>
</dbReference>
<proteinExistence type="inferred from homology"/>
<dbReference type="GO" id="GO:0005524">
    <property type="term" value="F:ATP binding"/>
    <property type="evidence" value="ECO:0007669"/>
    <property type="project" value="UniProtKB-UniRule"/>
</dbReference>
<dbReference type="InterPro" id="IPR008271">
    <property type="entry name" value="Ser/Thr_kinase_AS"/>
</dbReference>
<dbReference type="PROSITE" id="PS50011">
    <property type="entry name" value="PROTEIN_KINASE_DOM"/>
    <property type="match status" value="1"/>
</dbReference>
<protein>
    <recommendedName>
        <fullName evidence="8">Protein kinase domain-containing protein</fullName>
    </recommendedName>
</protein>
<evidence type="ECO:0000313" key="9">
    <source>
        <dbReference type="EMBL" id="CAE4596810.1"/>
    </source>
</evidence>
<evidence type="ECO:0000256" key="7">
    <source>
        <dbReference type="SAM" id="SignalP"/>
    </source>
</evidence>
<feature type="chain" id="PRO_5031253783" description="Protein kinase domain-containing protein" evidence="7">
    <location>
        <begin position="22"/>
        <end position="346"/>
    </location>
</feature>